<dbReference type="InterPro" id="IPR052169">
    <property type="entry name" value="CW_Biosynth-Accessory"/>
</dbReference>
<dbReference type="EMBL" id="CP035807">
    <property type="protein sequence ID" value="QEN04963.1"/>
    <property type="molecule type" value="Genomic_DNA"/>
</dbReference>
<dbReference type="AlphaFoldDB" id="A0A5C1QA01"/>
<organism evidence="3 4">
    <name type="scientific">Thiospirochaeta perfilievii</name>
    <dbReference type="NCBI Taxonomy" id="252967"/>
    <lineage>
        <taxon>Bacteria</taxon>
        <taxon>Pseudomonadati</taxon>
        <taxon>Spirochaetota</taxon>
        <taxon>Spirochaetia</taxon>
        <taxon>Spirochaetales</taxon>
        <taxon>Spirochaetaceae</taxon>
        <taxon>Thiospirochaeta</taxon>
    </lineage>
</organism>
<sequence>MMKRFYLLIPYIFILNFIFSVDSVKLTFAGDLMAHDVNFRTKPLSEIYKGVLDTLQNDDLSFVNLEFPIDETREQSSYPSFNVSPTYVEAAIVGGFDVFSLGNNHTNDFGFNSLIKTIENMEKFKKSHFITYSGVYGDSLSRMDVETIQVKDLTIGYLSITQFSNNFWNKEGAAKIYTVDYKSVEKVNELKSFITNESKNYDCFILSYHGGIEYRSNPTKERIDFFDQLIKAGVDILWAHHPHVLQPWKFNSTDSGDKLIMYSMGNFISGQLAIVDPKEHDINFAATGFSALFNAELVLDDGKLRILNPGPKMIANVRNKDNYFVAVNKEDALSWPMSDSWKEFYSKMFPVAENRIRKD</sequence>
<dbReference type="SUPFAM" id="SSF56300">
    <property type="entry name" value="Metallo-dependent phosphatases"/>
    <property type="match status" value="1"/>
</dbReference>
<feature type="domain" description="Capsule synthesis protein CapA" evidence="2">
    <location>
        <begin position="25"/>
        <end position="271"/>
    </location>
</feature>
<evidence type="ECO:0000256" key="1">
    <source>
        <dbReference type="ARBA" id="ARBA00005662"/>
    </source>
</evidence>
<proteinExistence type="inferred from homology"/>
<accession>A0A5C1QA01</accession>
<dbReference type="RefSeq" id="WP_149568204.1">
    <property type="nucleotide sequence ID" value="NZ_CP035807.1"/>
</dbReference>
<name>A0A5C1QA01_9SPIO</name>
<dbReference type="InterPro" id="IPR019079">
    <property type="entry name" value="Capsule_synth_CapA"/>
</dbReference>
<dbReference type="SMART" id="SM00854">
    <property type="entry name" value="PGA_cap"/>
    <property type="match status" value="1"/>
</dbReference>
<dbReference type="PANTHER" id="PTHR33393:SF12">
    <property type="entry name" value="CAPSULE BIOSYNTHESIS PROTEIN CAPA"/>
    <property type="match status" value="1"/>
</dbReference>
<evidence type="ECO:0000313" key="3">
    <source>
        <dbReference type="EMBL" id="QEN04963.1"/>
    </source>
</evidence>
<dbReference type="Proteomes" id="UP000323824">
    <property type="component" value="Chromosome"/>
</dbReference>
<protein>
    <submittedName>
        <fullName evidence="3">CapA family protein</fullName>
    </submittedName>
</protein>
<keyword evidence="4" id="KW-1185">Reference proteome</keyword>
<dbReference type="OrthoDB" id="9810906at2"/>
<dbReference type="PANTHER" id="PTHR33393">
    <property type="entry name" value="POLYGLUTAMINE SYNTHESIS ACCESSORY PROTEIN RV0574C-RELATED"/>
    <property type="match status" value="1"/>
</dbReference>
<dbReference type="Gene3D" id="3.60.21.10">
    <property type="match status" value="1"/>
</dbReference>
<reference evidence="3 4" key="2">
    <citation type="submission" date="2019-09" db="EMBL/GenBank/DDBJ databases">
        <title>Complete Genome Sequence and Methylome Analysis of free living Spirochaetas.</title>
        <authorList>
            <person name="Leshcheva N."/>
            <person name="Mikheeva N."/>
        </authorList>
    </citation>
    <scope>NUCLEOTIDE SEQUENCE [LARGE SCALE GENOMIC DNA]</scope>
    <source>
        <strain evidence="3 4">P</strain>
    </source>
</reference>
<evidence type="ECO:0000313" key="4">
    <source>
        <dbReference type="Proteomes" id="UP000323824"/>
    </source>
</evidence>
<evidence type="ECO:0000259" key="2">
    <source>
        <dbReference type="SMART" id="SM00854"/>
    </source>
</evidence>
<dbReference type="InterPro" id="IPR029052">
    <property type="entry name" value="Metallo-depent_PP-like"/>
</dbReference>
<dbReference type="Pfam" id="PF09587">
    <property type="entry name" value="PGA_cap"/>
    <property type="match status" value="1"/>
</dbReference>
<dbReference type="KEGG" id="sper:EW093_09665"/>
<comment type="similarity">
    <text evidence="1">Belongs to the CapA family.</text>
</comment>
<gene>
    <name evidence="3" type="ORF">EW093_09665</name>
</gene>
<reference evidence="3 4" key="1">
    <citation type="submission" date="2019-02" db="EMBL/GenBank/DDBJ databases">
        <authorList>
            <person name="Fomenkov A."/>
            <person name="Dubinina G."/>
            <person name="Grabovich M."/>
            <person name="Vincze T."/>
            <person name="Roberts R.J."/>
        </authorList>
    </citation>
    <scope>NUCLEOTIDE SEQUENCE [LARGE SCALE GENOMIC DNA]</scope>
    <source>
        <strain evidence="3 4">P</strain>
    </source>
</reference>